<accession>A0A0J6WGI6</accession>
<dbReference type="AlphaFoldDB" id="A0A0J6WGI6"/>
<dbReference type="RefSeq" id="WP_048469456.1">
    <property type="nucleotide sequence ID" value="NZ_JYNL01000014.1"/>
</dbReference>
<protein>
    <recommendedName>
        <fullName evidence="3">Asp23/Gls24 family envelope stress response protein</fullName>
    </recommendedName>
</protein>
<dbReference type="EMBL" id="JYNL01000014">
    <property type="protein sequence ID" value="KMO81113.1"/>
    <property type="molecule type" value="Genomic_DNA"/>
</dbReference>
<proteinExistence type="predicted"/>
<keyword evidence="2" id="KW-1185">Reference proteome</keyword>
<evidence type="ECO:0000313" key="1">
    <source>
        <dbReference type="EMBL" id="KMO81113.1"/>
    </source>
</evidence>
<comment type="caution">
    <text evidence="1">The sequence shown here is derived from an EMBL/GenBank/DDBJ whole genome shotgun (WGS) entry which is preliminary data.</text>
</comment>
<sequence length="144" mass="15242">MAIGDYDVLARASRDLRAMPERGWVAIEARVIDAVRATPRGGWPLDVVDPRPGDAAGRIAVSDLVLRAGLARALRSLPDLTLVDVAVALDEKTLRAVRIEVSGRYGADLAATAAQARTLAAAVINEVIGVEGVDIDIVVTDVHR</sequence>
<dbReference type="PATRIC" id="fig|37916.4.peg.1471"/>
<evidence type="ECO:0000313" key="2">
    <source>
        <dbReference type="Proteomes" id="UP000036513"/>
    </source>
</evidence>
<name>A0A0J6WGI6_9MYCO</name>
<dbReference type="Proteomes" id="UP000036513">
    <property type="component" value="Unassembled WGS sequence"/>
</dbReference>
<reference evidence="1 2" key="1">
    <citation type="journal article" date="2015" name="Genome Biol. Evol.">
        <title>Characterization of Three Mycobacterium spp. with Potential Use in Bioremediation by Genome Sequencing and Comparative Genomics.</title>
        <authorList>
            <person name="Das S."/>
            <person name="Pettersson B.M."/>
            <person name="Behra P.R."/>
            <person name="Ramesh M."/>
            <person name="Dasgupta S."/>
            <person name="Bhattacharya A."/>
            <person name="Kirsebom L.A."/>
        </authorList>
    </citation>
    <scope>NUCLEOTIDE SEQUENCE [LARGE SCALE GENOMIC DNA]</scope>
    <source>
        <strain evidence="1 2">DSM 43826</strain>
    </source>
</reference>
<organism evidence="1 2">
    <name type="scientific">Mycolicibacterium chlorophenolicum</name>
    <dbReference type="NCBI Taxonomy" id="37916"/>
    <lineage>
        <taxon>Bacteria</taxon>
        <taxon>Bacillati</taxon>
        <taxon>Actinomycetota</taxon>
        <taxon>Actinomycetes</taxon>
        <taxon>Mycobacteriales</taxon>
        <taxon>Mycobacteriaceae</taxon>
        <taxon>Mycolicibacterium</taxon>
    </lineage>
</organism>
<dbReference type="STRING" id="37916.MCHLDSM_01574"/>
<evidence type="ECO:0008006" key="3">
    <source>
        <dbReference type="Google" id="ProtNLM"/>
    </source>
</evidence>
<gene>
    <name evidence="1" type="ORF">MCHLDSM_01574</name>
</gene>